<dbReference type="EC" id="5.2.1.8" evidence="7"/>
<evidence type="ECO:0000313" key="9">
    <source>
        <dbReference type="EMBL" id="URI09754.1"/>
    </source>
</evidence>
<dbReference type="SUPFAM" id="SSF109998">
    <property type="entry name" value="Triger factor/SurA peptide-binding domain-like"/>
    <property type="match status" value="1"/>
</dbReference>
<dbReference type="GO" id="GO:0003755">
    <property type="term" value="F:peptidyl-prolyl cis-trans isomerase activity"/>
    <property type="evidence" value="ECO:0007669"/>
    <property type="project" value="UniProtKB-EC"/>
</dbReference>
<dbReference type="SUPFAM" id="SSF54534">
    <property type="entry name" value="FKBP-like"/>
    <property type="match status" value="2"/>
</dbReference>
<organism evidence="9 10">
    <name type="scientific">Aquincola tertiaricarbonis</name>
    <dbReference type="NCBI Taxonomy" id="391953"/>
    <lineage>
        <taxon>Bacteria</taxon>
        <taxon>Pseudomonadati</taxon>
        <taxon>Pseudomonadota</taxon>
        <taxon>Betaproteobacteria</taxon>
        <taxon>Burkholderiales</taxon>
        <taxon>Sphaerotilaceae</taxon>
        <taxon>Aquincola</taxon>
    </lineage>
</organism>
<dbReference type="EMBL" id="CP097636">
    <property type="protein sequence ID" value="URI09754.1"/>
    <property type="molecule type" value="Genomic_DNA"/>
</dbReference>
<feature type="signal peptide" evidence="7">
    <location>
        <begin position="1"/>
        <end position="24"/>
    </location>
</feature>
<keyword evidence="3 7" id="KW-0574">Periplasm</keyword>
<comment type="function">
    <text evidence="7">Chaperone involved in the correct folding and assembly of outer membrane proteins. Recognizes specific patterns of aromatic residues and the orientation of their side chains, which are found more frequently in integral outer membrane proteins. May act in both early periplasmic and late outer membrane-associated steps of protein maturation.</text>
</comment>
<dbReference type="InterPro" id="IPR000297">
    <property type="entry name" value="PPIase_PpiC"/>
</dbReference>
<name>A0ABY4S9T6_AQUTE</name>
<dbReference type="PROSITE" id="PS50198">
    <property type="entry name" value="PPIC_PPIASE_2"/>
    <property type="match status" value="2"/>
</dbReference>
<dbReference type="PANTHER" id="PTHR47637:SF1">
    <property type="entry name" value="CHAPERONE SURA"/>
    <property type="match status" value="1"/>
</dbReference>
<evidence type="ECO:0000313" key="10">
    <source>
        <dbReference type="Proteomes" id="UP001056201"/>
    </source>
</evidence>
<keyword evidence="5 7" id="KW-0143">Chaperone</keyword>
<evidence type="ECO:0000256" key="4">
    <source>
        <dbReference type="ARBA" id="ARBA00023110"/>
    </source>
</evidence>
<feature type="domain" description="PpiC" evidence="8">
    <location>
        <begin position="293"/>
        <end position="392"/>
    </location>
</feature>
<protein>
    <recommendedName>
        <fullName evidence="7">Chaperone SurA</fullName>
    </recommendedName>
    <alternativeName>
        <fullName evidence="7">Peptidyl-prolyl cis-trans isomerase SurA</fullName>
        <shortName evidence="7">PPIase SurA</shortName>
        <ecNumber evidence="7">5.2.1.8</ecNumber>
    </alternativeName>
    <alternativeName>
        <fullName evidence="7">Rotamase SurA</fullName>
    </alternativeName>
</protein>
<dbReference type="PANTHER" id="PTHR47637">
    <property type="entry name" value="CHAPERONE SURA"/>
    <property type="match status" value="1"/>
</dbReference>
<dbReference type="Pfam" id="PF00639">
    <property type="entry name" value="Rotamase"/>
    <property type="match status" value="1"/>
</dbReference>
<comment type="subcellular location">
    <subcellularLocation>
        <location evidence="7">Periplasm</location>
    </subcellularLocation>
    <text evidence="7">Is capable of associating with the outer membrane.</text>
</comment>
<dbReference type="InterPro" id="IPR050280">
    <property type="entry name" value="OMP_Chaperone_SurA"/>
</dbReference>
<dbReference type="InterPro" id="IPR023058">
    <property type="entry name" value="PPIase_PpiC_CS"/>
</dbReference>
<dbReference type="InterPro" id="IPR015391">
    <property type="entry name" value="SurA_N"/>
</dbReference>
<keyword evidence="10" id="KW-1185">Reference proteome</keyword>
<accession>A0ABY4S9T6</accession>
<evidence type="ECO:0000256" key="2">
    <source>
        <dbReference type="ARBA" id="ARBA00022737"/>
    </source>
</evidence>
<dbReference type="Gene3D" id="3.10.50.40">
    <property type="match status" value="2"/>
</dbReference>
<feature type="domain" description="PpiC" evidence="8">
    <location>
        <begin position="182"/>
        <end position="284"/>
    </location>
</feature>
<dbReference type="Pfam" id="PF13616">
    <property type="entry name" value="Rotamase_3"/>
    <property type="match status" value="1"/>
</dbReference>
<keyword evidence="6 7" id="KW-0413">Isomerase</keyword>
<sequence length="442" mass="49194" precursor="true">MKQALLSKALAFTLCCGVAVSVSAQSTTNRVPVRQADHIAAIVNQELVTAFEVEQRLARVREEAARARQTLPEEAELRKQVLELLIEERAILSFARDSGVKIEEPELDRAVASVAAQNQLTMAQLRERLRREGLDYTRFRNNLRDQMMIERVREREVQSRIKISDAEIDAAIERQRQQAAAQPEIDIAQILVTVPEGASDAVVAERRAKAEAAMARVKAGEAFATVAREVSEDANRERGGQIGMRPASRLPDVFVNAVANLKAGDVAPTLLRTGAGFHILKVVERKYGGALQVTQTHARHILLRPSAQVPAEVAVRRLAEFRQQIESGKTSFEALARANSEDGSAPLGGDLGWTSPGSFVPEFEEAMNRLPLMGISEPVTSRFGVHLIQVLERRVVNVDPKQLREQARNALREQKFDDAYNEWVRELRARAYVELREAPQQP</sequence>
<evidence type="ECO:0000256" key="5">
    <source>
        <dbReference type="ARBA" id="ARBA00023186"/>
    </source>
</evidence>
<comment type="domain">
    <text evidence="7">The PPIase activity resides only in the second parvulin domain. The N-terminal region and the C-terminal tail are necessary and sufficient for the chaperone activity of SurA. The PPIase activity is dispensable for SurA to function as a chaperone. The N-terminal region and the C-terminal tail are also required for porin recognition.</text>
</comment>
<dbReference type="InterPro" id="IPR027304">
    <property type="entry name" value="Trigger_fact/SurA_dom_sf"/>
</dbReference>
<dbReference type="Gene3D" id="1.10.4030.10">
    <property type="entry name" value="Porin chaperone SurA, peptide-binding domain"/>
    <property type="match status" value="1"/>
</dbReference>
<dbReference type="PROSITE" id="PS01096">
    <property type="entry name" value="PPIC_PPIASE_1"/>
    <property type="match status" value="1"/>
</dbReference>
<evidence type="ECO:0000256" key="6">
    <source>
        <dbReference type="ARBA" id="ARBA00023235"/>
    </source>
</evidence>
<evidence type="ECO:0000259" key="8">
    <source>
        <dbReference type="PROSITE" id="PS50198"/>
    </source>
</evidence>
<gene>
    <name evidence="7" type="primary">surA</name>
    <name evidence="9" type="ORF">MW290_29865</name>
</gene>
<reference evidence="9" key="1">
    <citation type="submission" date="2022-05" db="EMBL/GenBank/DDBJ databases">
        <title>An RpoN-dependent PEP-CTERM gene is involved in floc formation of an Aquincola tertiaricarbonis strain.</title>
        <authorList>
            <person name="Qiu D."/>
            <person name="Xia M."/>
        </authorList>
    </citation>
    <scope>NUCLEOTIDE SEQUENCE</scope>
    <source>
        <strain evidence="9">RN12</strain>
    </source>
</reference>
<evidence type="ECO:0000256" key="7">
    <source>
        <dbReference type="HAMAP-Rule" id="MF_01183"/>
    </source>
</evidence>
<evidence type="ECO:0000256" key="3">
    <source>
        <dbReference type="ARBA" id="ARBA00022764"/>
    </source>
</evidence>
<keyword evidence="1 7" id="KW-0732">Signal</keyword>
<dbReference type="HAMAP" id="MF_01183">
    <property type="entry name" value="Chaperone_SurA"/>
    <property type="match status" value="1"/>
</dbReference>
<keyword evidence="2 7" id="KW-0677">Repeat</keyword>
<evidence type="ECO:0000256" key="1">
    <source>
        <dbReference type="ARBA" id="ARBA00022729"/>
    </source>
</evidence>
<feature type="chain" id="PRO_5044906653" description="Chaperone SurA" evidence="7">
    <location>
        <begin position="25"/>
        <end position="442"/>
    </location>
</feature>
<dbReference type="RefSeq" id="WP_250197977.1">
    <property type="nucleotide sequence ID" value="NZ_CP097636.1"/>
</dbReference>
<proteinExistence type="inferred from homology"/>
<dbReference type="InterPro" id="IPR023034">
    <property type="entry name" value="PPIase_SurA"/>
</dbReference>
<comment type="catalytic activity">
    <reaction evidence="7">
        <text>[protein]-peptidylproline (omega=180) = [protein]-peptidylproline (omega=0)</text>
        <dbReference type="Rhea" id="RHEA:16237"/>
        <dbReference type="Rhea" id="RHEA-COMP:10747"/>
        <dbReference type="Rhea" id="RHEA-COMP:10748"/>
        <dbReference type="ChEBI" id="CHEBI:83833"/>
        <dbReference type="ChEBI" id="CHEBI:83834"/>
        <dbReference type="EC" id="5.2.1.8"/>
    </reaction>
</comment>
<dbReference type="Pfam" id="PF09312">
    <property type="entry name" value="SurA_N"/>
    <property type="match status" value="1"/>
</dbReference>
<dbReference type="InterPro" id="IPR046357">
    <property type="entry name" value="PPIase_dom_sf"/>
</dbReference>
<keyword evidence="4 7" id="KW-0697">Rotamase</keyword>
<dbReference type="Proteomes" id="UP001056201">
    <property type="component" value="Chromosome 2"/>
</dbReference>